<keyword evidence="3" id="KW-1185">Reference proteome</keyword>
<evidence type="ECO:0000313" key="2">
    <source>
        <dbReference type="EMBL" id="RUP44210.1"/>
    </source>
</evidence>
<evidence type="ECO:0000256" key="1">
    <source>
        <dbReference type="SAM" id="Phobius"/>
    </source>
</evidence>
<name>A0A433D054_9FUNG</name>
<proteinExistence type="predicted"/>
<evidence type="ECO:0008006" key="4">
    <source>
        <dbReference type="Google" id="ProtNLM"/>
    </source>
</evidence>
<gene>
    <name evidence="2" type="ORF">BC936DRAFT_149785</name>
</gene>
<dbReference type="EMBL" id="RBNI01009358">
    <property type="protein sequence ID" value="RUP44210.1"/>
    <property type="molecule type" value="Genomic_DNA"/>
</dbReference>
<feature type="transmembrane region" description="Helical" evidence="1">
    <location>
        <begin position="44"/>
        <end position="61"/>
    </location>
</feature>
<protein>
    <recommendedName>
        <fullName evidence="4">Chitin-binding type-1 domain-containing protein</fullName>
    </recommendedName>
</protein>
<evidence type="ECO:0000313" key="3">
    <source>
        <dbReference type="Proteomes" id="UP000268093"/>
    </source>
</evidence>
<dbReference type="Proteomes" id="UP000268093">
    <property type="component" value="Unassembled WGS sequence"/>
</dbReference>
<dbReference type="AlphaFoldDB" id="A0A433D054"/>
<accession>A0A433D054</accession>
<sequence>MDNLGSLIEFGIQPILLRMSDFRFSATAPFTPLIPFPHHTSHSFIMHAFLGTLATVLYIALSAHADNSTNVTSALPNTTINVNSALPSTTNVASAIPNTPNTTTTSTFPNTTNSFGPSFCGINGYWSSCGTGLCCKKSTGVCGQSLNYCRIDDCDPNYGVCDMMIPGTDNGSVSAPAGWINYSPNVCPNCTFDQMPGQHSAGTRGSFGDVVVYMLALGVGVAAMGLV</sequence>
<reference evidence="2 3" key="1">
    <citation type="journal article" date="2018" name="New Phytol.">
        <title>Phylogenomics of Endogonaceae and evolution of mycorrhizas within Mucoromycota.</title>
        <authorList>
            <person name="Chang Y."/>
            <person name="Desiro A."/>
            <person name="Na H."/>
            <person name="Sandor L."/>
            <person name="Lipzen A."/>
            <person name="Clum A."/>
            <person name="Barry K."/>
            <person name="Grigoriev I.V."/>
            <person name="Martin F.M."/>
            <person name="Stajich J.E."/>
            <person name="Smith M.E."/>
            <person name="Bonito G."/>
            <person name="Spatafora J.W."/>
        </authorList>
    </citation>
    <scope>NUCLEOTIDE SEQUENCE [LARGE SCALE GENOMIC DNA]</scope>
    <source>
        <strain evidence="2 3">GMNB39</strain>
    </source>
</reference>
<keyword evidence="1" id="KW-0472">Membrane</keyword>
<keyword evidence="1" id="KW-1133">Transmembrane helix</keyword>
<keyword evidence="1" id="KW-0812">Transmembrane</keyword>
<feature type="transmembrane region" description="Helical" evidence="1">
    <location>
        <begin position="207"/>
        <end position="226"/>
    </location>
</feature>
<comment type="caution">
    <text evidence="2">The sequence shown here is derived from an EMBL/GenBank/DDBJ whole genome shotgun (WGS) entry which is preliminary data.</text>
</comment>
<organism evidence="2 3">
    <name type="scientific">Jimgerdemannia flammicorona</name>
    <dbReference type="NCBI Taxonomy" id="994334"/>
    <lineage>
        <taxon>Eukaryota</taxon>
        <taxon>Fungi</taxon>
        <taxon>Fungi incertae sedis</taxon>
        <taxon>Mucoromycota</taxon>
        <taxon>Mucoromycotina</taxon>
        <taxon>Endogonomycetes</taxon>
        <taxon>Endogonales</taxon>
        <taxon>Endogonaceae</taxon>
        <taxon>Jimgerdemannia</taxon>
    </lineage>
</organism>